<organism evidence="1 2">
    <name type="scientific">Altericroceibacterium endophyticum</name>
    <dbReference type="NCBI Taxonomy" id="1808508"/>
    <lineage>
        <taxon>Bacteria</taxon>
        <taxon>Pseudomonadati</taxon>
        <taxon>Pseudomonadota</taxon>
        <taxon>Alphaproteobacteria</taxon>
        <taxon>Sphingomonadales</taxon>
        <taxon>Erythrobacteraceae</taxon>
        <taxon>Altericroceibacterium</taxon>
    </lineage>
</organism>
<accession>A0A6I4T2H3</accession>
<keyword evidence="2" id="KW-1185">Reference proteome</keyword>
<evidence type="ECO:0000313" key="1">
    <source>
        <dbReference type="EMBL" id="MXO65424.1"/>
    </source>
</evidence>
<dbReference type="RefSeq" id="WP_160735819.1">
    <property type="nucleotide sequence ID" value="NZ_WTYT01000002.1"/>
</dbReference>
<dbReference type="AlphaFoldDB" id="A0A6I4T2H3"/>
<dbReference type="EMBL" id="WTYT01000002">
    <property type="protein sequence ID" value="MXO65424.1"/>
    <property type="molecule type" value="Genomic_DNA"/>
</dbReference>
<comment type="caution">
    <text evidence="1">The sequence shown here is derived from an EMBL/GenBank/DDBJ whole genome shotgun (WGS) entry which is preliminary data.</text>
</comment>
<gene>
    <name evidence="1" type="ORF">GRI91_06630</name>
</gene>
<dbReference type="Proteomes" id="UP000438476">
    <property type="component" value="Unassembled WGS sequence"/>
</dbReference>
<reference evidence="1 2" key="1">
    <citation type="submission" date="2019-12" db="EMBL/GenBank/DDBJ databases">
        <title>Genomic-based taxomic classification of the family Erythrobacteraceae.</title>
        <authorList>
            <person name="Xu L."/>
        </authorList>
    </citation>
    <scope>NUCLEOTIDE SEQUENCE [LARGE SCALE GENOMIC DNA]</scope>
    <source>
        <strain evidence="1 2">LMG 29518</strain>
    </source>
</reference>
<evidence type="ECO:0000313" key="2">
    <source>
        <dbReference type="Proteomes" id="UP000438476"/>
    </source>
</evidence>
<sequence>MVHFLRNSSAALAAALMALGLFIPAIIVPGAPASATSSVLITATLA</sequence>
<protein>
    <submittedName>
        <fullName evidence="1">Uncharacterized protein</fullName>
    </submittedName>
</protein>
<name>A0A6I4T2H3_9SPHN</name>
<proteinExistence type="predicted"/>